<reference evidence="2 3" key="1">
    <citation type="submission" date="2018-06" db="EMBL/GenBank/DDBJ databases">
        <title>Genomic Encyclopedia of Type Strains, Phase IV (KMG-IV): sequencing the most valuable type-strain genomes for metagenomic binning, comparative biology and taxonomic classification.</title>
        <authorList>
            <person name="Goeker M."/>
        </authorList>
    </citation>
    <scope>NUCLEOTIDE SEQUENCE [LARGE SCALE GENOMIC DNA]</scope>
    <source>
        <strain evidence="2 3">DSM 24875</strain>
    </source>
</reference>
<dbReference type="Gene3D" id="3.40.50.2000">
    <property type="entry name" value="Glycogen Phosphorylase B"/>
    <property type="match status" value="2"/>
</dbReference>
<dbReference type="EMBL" id="QNRK01000006">
    <property type="protein sequence ID" value="RBP16100.1"/>
    <property type="molecule type" value="Genomic_DNA"/>
</dbReference>
<dbReference type="PANTHER" id="PTHR12526">
    <property type="entry name" value="GLYCOSYLTRANSFERASE"/>
    <property type="match status" value="1"/>
</dbReference>
<dbReference type="Pfam" id="PF13692">
    <property type="entry name" value="Glyco_trans_1_4"/>
    <property type="match status" value="1"/>
</dbReference>
<dbReference type="CDD" id="cd03801">
    <property type="entry name" value="GT4_PimA-like"/>
    <property type="match status" value="1"/>
</dbReference>
<gene>
    <name evidence="2" type="ORF">DFR50_10662</name>
</gene>
<dbReference type="OrthoDB" id="9790710at2"/>
<dbReference type="SUPFAM" id="SSF53756">
    <property type="entry name" value="UDP-Glycosyltransferase/glycogen phosphorylase"/>
    <property type="match status" value="1"/>
</dbReference>
<dbReference type="GO" id="GO:0016757">
    <property type="term" value="F:glycosyltransferase activity"/>
    <property type="evidence" value="ECO:0007669"/>
    <property type="project" value="UniProtKB-ARBA"/>
</dbReference>
<dbReference type="Proteomes" id="UP000253529">
    <property type="component" value="Unassembled WGS sequence"/>
</dbReference>
<name>A0A366FPY1_9HYPH</name>
<proteinExistence type="predicted"/>
<dbReference type="RefSeq" id="WP_113888432.1">
    <property type="nucleotide sequence ID" value="NZ_QNRK01000006.1"/>
</dbReference>
<dbReference type="AlphaFoldDB" id="A0A366FPY1"/>
<keyword evidence="3" id="KW-1185">Reference proteome</keyword>
<protein>
    <submittedName>
        <fullName evidence="2">Glycosyltransferase involved in cell wall biosynthesis</fullName>
    </submittedName>
</protein>
<evidence type="ECO:0000259" key="1">
    <source>
        <dbReference type="Pfam" id="PF13439"/>
    </source>
</evidence>
<evidence type="ECO:0000313" key="3">
    <source>
        <dbReference type="Proteomes" id="UP000253529"/>
    </source>
</evidence>
<dbReference type="InterPro" id="IPR028098">
    <property type="entry name" value="Glyco_trans_4-like_N"/>
</dbReference>
<sequence>MKTIGYVLGDFPVLSETFVGNEIRAMAKRGHEVVPIVMRLREGPAQTADRILARDARTLSSVSAGAALGALARPGRNPASALGYLLSQKRQPRKSLLWNAMKIAAIAREAGCDHLHAHFAGGAAAHAIVAARWIGISVSFVCHGHDVYAEPEDLPIKLGAADAVVAVCKDMESDLRRLAPSSKVTTIHCGTDPEVFRPVHDVDPLPRLLFVGRLIPCKGVDDLLSALAIQGTAAVDIVGDGPLMNALRERAQALGVAERVNFLGARPREWLVENGPRYFGLVAPFKQGPDGTKDTGPLVIKEAMAMGLPVVATRQMGIKEMISPETGFFADPADPSSLAEAIGRLLRLSPIERSAMGRRGRERVIERFSLDASSRALSQVFEAA</sequence>
<evidence type="ECO:0000313" key="2">
    <source>
        <dbReference type="EMBL" id="RBP16100.1"/>
    </source>
</evidence>
<comment type="caution">
    <text evidence="2">The sequence shown here is derived from an EMBL/GenBank/DDBJ whole genome shotgun (WGS) entry which is preliminary data.</text>
</comment>
<feature type="domain" description="Glycosyltransferase subfamily 4-like N-terminal" evidence="1">
    <location>
        <begin position="16"/>
        <end position="194"/>
    </location>
</feature>
<dbReference type="PANTHER" id="PTHR12526:SF636">
    <property type="entry name" value="BLL3647 PROTEIN"/>
    <property type="match status" value="1"/>
</dbReference>
<dbReference type="Pfam" id="PF13439">
    <property type="entry name" value="Glyco_transf_4"/>
    <property type="match status" value="1"/>
</dbReference>
<organism evidence="2 3">
    <name type="scientific">Roseiarcus fermentans</name>
    <dbReference type="NCBI Taxonomy" id="1473586"/>
    <lineage>
        <taxon>Bacteria</taxon>
        <taxon>Pseudomonadati</taxon>
        <taxon>Pseudomonadota</taxon>
        <taxon>Alphaproteobacteria</taxon>
        <taxon>Hyphomicrobiales</taxon>
        <taxon>Roseiarcaceae</taxon>
        <taxon>Roseiarcus</taxon>
    </lineage>
</organism>
<keyword evidence="2" id="KW-0808">Transferase</keyword>
<accession>A0A366FPY1</accession>